<dbReference type="RefSeq" id="WP_133563624.1">
    <property type="nucleotide sequence ID" value="NZ_SNZA01000004.1"/>
</dbReference>
<comment type="catalytic activity">
    <reaction evidence="8 10">
        <text>D-xylulose + ATP = D-xylulose 5-phosphate + ADP + H(+)</text>
        <dbReference type="Rhea" id="RHEA:10964"/>
        <dbReference type="ChEBI" id="CHEBI:15378"/>
        <dbReference type="ChEBI" id="CHEBI:17140"/>
        <dbReference type="ChEBI" id="CHEBI:30616"/>
        <dbReference type="ChEBI" id="CHEBI:57737"/>
        <dbReference type="ChEBI" id="CHEBI:456216"/>
        <dbReference type="EC" id="2.7.1.17"/>
    </reaction>
</comment>
<reference evidence="13 14" key="1">
    <citation type="submission" date="2019-03" db="EMBL/GenBank/DDBJ databases">
        <title>Genomic Encyclopedia of Type Strains, Phase IV (KMG-IV): sequencing the most valuable type-strain genomes for metagenomic binning, comparative biology and taxonomic classification.</title>
        <authorList>
            <person name="Goeker M."/>
        </authorList>
    </citation>
    <scope>NUCLEOTIDE SEQUENCE [LARGE SCALE GENOMIC DNA]</scope>
    <source>
        <strain evidence="13 14">DSM 5604</strain>
    </source>
</reference>
<dbReference type="Pfam" id="PF00370">
    <property type="entry name" value="FGGY_N"/>
    <property type="match status" value="1"/>
</dbReference>
<dbReference type="NCBIfam" id="TIGR01312">
    <property type="entry name" value="XylB"/>
    <property type="match status" value="1"/>
</dbReference>
<dbReference type="InterPro" id="IPR050406">
    <property type="entry name" value="FGGY_Carb_Kinase"/>
</dbReference>
<feature type="site" description="Important for activity" evidence="8">
    <location>
        <position position="6"/>
    </location>
</feature>
<dbReference type="PROSITE" id="PS00933">
    <property type="entry name" value="FGGY_KINASES_1"/>
    <property type="match status" value="1"/>
</dbReference>
<dbReference type="EMBL" id="SNZA01000004">
    <property type="protein sequence ID" value="TDR12701.1"/>
    <property type="molecule type" value="Genomic_DNA"/>
</dbReference>
<dbReference type="GO" id="GO:0005524">
    <property type="term" value="F:ATP binding"/>
    <property type="evidence" value="ECO:0007669"/>
    <property type="project" value="UniProtKB-UniRule"/>
</dbReference>
<evidence type="ECO:0000259" key="12">
    <source>
        <dbReference type="Pfam" id="PF02782"/>
    </source>
</evidence>
<dbReference type="CDD" id="cd07808">
    <property type="entry name" value="ASKHA_NBD_FGGY_EcXK-like"/>
    <property type="match status" value="1"/>
</dbReference>
<evidence type="ECO:0000256" key="5">
    <source>
        <dbReference type="ARBA" id="ARBA00022777"/>
    </source>
</evidence>
<evidence type="ECO:0000256" key="2">
    <source>
        <dbReference type="ARBA" id="ARBA00022629"/>
    </source>
</evidence>
<feature type="domain" description="Carbohydrate kinase FGGY C-terminal" evidence="12">
    <location>
        <begin position="250"/>
        <end position="433"/>
    </location>
</feature>
<keyword evidence="4 8" id="KW-0547">Nucleotide-binding</keyword>
<dbReference type="Proteomes" id="UP000295729">
    <property type="component" value="Unassembled WGS sequence"/>
</dbReference>
<dbReference type="InterPro" id="IPR000577">
    <property type="entry name" value="Carb_kinase_FGGY"/>
</dbReference>
<keyword evidence="14" id="KW-1185">Reference proteome</keyword>
<evidence type="ECO:0000256" key="1">
    <source>
        <dbReference type="ARBA" id="ARBA00009156"/>
    </source>
</evidence>
<organism evidence="13 14">
    <name type="scientific">Marinomonas communis</name>
    <dbReference type="NCBI Taxonomy" id="28254"/>
    <lineage>
        <taxon>Bacteria</taxon>
        <taxon>Pseudomonadati</taxon>
        <taxon>Pseudomonadota</taxon>
        <taxon>Gammaproteobacteria</taxon>
        <taxon>Oceanospirillales</taxon>
        <taxon>Oceanospirillaceae</taxon>
        <taxon>Marinomonas</taxon>
    </lineage>
</organism>
<proteinExistence type="inferred from homology"/>
<dbReference type="InterPro" id="IPR018485">
    <property type="entry name" value="FGGY_C"/>
</dbReference>
<sequence>MFLGLDLGTSGLKGVVINDEGQVVAQASQALNVSAPHPTWSEQAPSDWWEAVGQVCEQLSQRVNLTRIEALGLSGQMHGATLLDSQGQVLRPCILWNDGRSKAQCDAVMQAYPELLAISGNLAMPGFTLPKVLWLKEHEPDIYQAIDKVLLPKDYLVYRLTGLFTSDCSDAAGTLWLNPETRQWDDQLLAMTGLTRANMPTVYEGQQVIGCLSDEVAKQLGLNTIPVVAGAGDNAAGAVGMGVTEPGQGFVSLGTSGVYFAVSEAHNAKPENTVHAFCHALPNRWHQMGVTLSAANSLAWFANLVSKLVPDLLEELEHSSITQTSVVFLPYLNGERTPINDPLASGQFYGLVNSTRREEMTLAVLEGIAFSILDCQNALESAGTVVDELSLIGGGARSELWRQIIANVLAKALTYRDGGEVGPGLGAARLALIGLKAQQGHEVESLIKAYCPLPEVIATHTPNHSVQPYYQAKYEIYRQLYQQTKVLNASLDQLRAVAQ</sequence>
<dbReference type="Pfam" id="PF02782">
    <property type="entry name" value="FGGY_C"/>
    <property type="match status" value="1"/>
</dbReference>
<comment type="function">
    <text evidence="8">Catalyzes the phosphorylation of D-xylulose to D-xylulose 5-phosphate.</text>
</comment>
<comment type="caution">
    <text evidence="13">The sequence shown here is derived from an EMBL/GenBank/DDBJ whole genome shotgun (WGS) entry which is preliminary data.</text>
</comment>
<evidence type="ECO:0000256" key="6">
    <source>
        <dbReference type="ARBA" id="ARBA00022840"/>
    </source>
</evidence>
<dbReference type="OrthoDB" id="9805576at2"/>
<keyword evidence="2 8" id="KW-0859">Xylose metabolism</keyword>
<dbReference type="SUPFAM" id="SSF53067">
    <property type="entry name" value="Actin-like ATPase domain"/>
    <property type="match status" value="2"/>
</dbReference>
<dbReference type="PANTHER" id="PTHR43095:SF6">
    <property type="entry name" value="XYLULOSE KINASE"/>
    <property type="match status" value="1"/>
</dbReference>
<dbReference type="GO" id="GO:0005998">
    <property type="term" value="P:xylulose catabolic process"/>
    <property type="evidence" value="ECO:0007669"/>
    <property type="project" value="UniProtKB-UniRule"/>
</dbReference>
<comment type="similarity">
    <text evidence="1 8 9">Belongs to the FGGY kinase family.</text>
</comment>
<accession>A0A4V3DG61</accession>
<keyword evidence="6 8" id="KW-0067">ATP-binding</keyword>
<evidence type="ECO:0000256" key="8">
    <source>
        <dbReference type="HAMAP-Rule" id="MF_02220"/>
    </source>
</evidence>
<dbReference type="InterPro" id="IPR006000">
    <property type="entry name" value="Xylulokinase"/>
</dbReference>
<dbReference type="PANTHER" id="PTHR43095">
    <property type="entry name" value="SUGAR KINASE"/>
    <property type="match status" value="1"/>
</dbReference>
<keyword evidence="3 8" id="KW-0808">Transferase</keyword>
<evidence type="ECO:0000256" key="10">
    <source>
        <dbReference type="RuleBase" id="RU364073"/>
    </source>
</evidence>
<feature type="active site" description="Proton acceptor" evidence="8">
    <location>
        <position position="233"/>
    </location>
</feature>
<dbReference type="PIRSF" id="PIRSF000538">
    <property type="entry name" value="GlpK"/>
    <property type="match status" value="1"/>
</dbReference>
<evidence type="ECO:0000256" key="4">
    <source>
        <dbReference type="ARBA" id="ARBA00022741"/>
    </source>
</evidence>
<protein>
    <recommendedName>
        <fullName evidence="8 10">Xylulose kinase</fullName>
        <shortName evidence="8 10">Xylulokinase</shortName>
        <ecNumber evidence="8 10">2.7.1.17</ecNumber>
    </recommendedName>
</protein>
<dbReference type="PROSITE" id="PS00445">
    <property type="entry name" value="FGGY_KINASES_2"/>
    <property type="match status" value="1"/>
</dbReference>
<dbReference type="AlphaFoldDB" id="A0A4V3DG61"/>
<evidence type="ECO:0000256" key="9">
    <source>
        <dbReference type="RuleBase" id="RU003733"/>
    </source>
</evidence>
<evidence type="ECO:0000256" key="7">
    <source>
        <dbReference type="ARBA" id="ARBA00023277"/>
    </source>
</evidence>
<feature type="binding site" evidence="8">
    <location>
        <begin position="77"/>
        <end position="78"/>
    </location>
    <ligand>
        <name>substrate</name>
    </ligand>
</feature>
<name>A0A4V3DG61_9GAMM</name>
<dbReference type="Gene3D" id="3.30.420.40">
    <property type="match status" value="2"/>
</dbReference>
<dbReference type="InterPro" id="IPR018484">
    <property type="entry name" value="FGGY_N"/>
</dbReference>
<gene>
    <name evidence="8 10" type="primary">xylB</name>
    <name evidence="13" type="ORF">C8D85_2741</name>
</gene>
<evidence type="ECO:0000313" key="13">
    <source>
        <dbReference type="EMBL" id="TDR12701.1"/>
    </source>
</evidence>
<dbReference type="GO" id="GO:0004856">
    <property type="term" value="F:D-xylulokinase activity"/>
    <property type="evidence" value="ECO:0007669"/>
    <property type="project" value="UniProtKB-UniRule"/>
</dbReference>
<dbReference type="InterPro" id="IPR043129">
    <property type="entry name" value="ATPase_NBD"/>
</dbReference>
<keyword evidence="7 8" id="KW-0119">Carbohydrate metabolism</keyword>
<dbReference type="HAMAP" id="MF_02220">
    <property type="entry name" value="XylB"/>
    <property type="match status" value="1"/>
</dbReference>
<feature type="domain" description="Carbohydrate kinase FGGY N-terminal" evidence="11">
    <location>
        <begin position="1"/>
        <end position="240"/>
    </location>
</feature>
<evidence type="ECO:0000313" key="14">
    <source>
        <dbReference type="Proteomes" id="UP000295729"/>
    </source>
</evidence>
<evidence type="ECO:0000259" key="11">
    <source>
        <dbReference type="Pfam" id="PF00370"/>
    </source>
</evidence>
<keyword evidence="5 8" id="KW-0418">Kinase</keyword>
<dbReference type="EC" id="2.7.1.17" evidence="8 10"/>
<evidence type="ECO:0000256" key="3">
    <source>
        <dbReference type="ARBA" id="ARBA00022679"/>
    </source>
</evidence>
<dbReference type="InterPro" id="IPR018483">
    <property type="entry name" value="Carb_kinase_FGGY_CS"/>
</dbReference>
<dbReference type="GO" id="GO:0042732">
    <property type="term" value="P:D-xylose metabolic process"/>
    <property type="evidence" value="ECO:0007669"/>
    <property type="project" value="UniProtKB-KW"/>
</dbReference>